<feature type="chain" id="PRO_5031444044" evidence="1">
    <location>
        <begin position="18"/>
        <end position="118"/>
    </location>
</feature>
<keyword evidence="3" id="KW-1185">Reference proteome</keyword>
<dbReference type="Proteomes" id="UP000663193">
    <property type="component" value="Chromosome 16"/>
</dbReference>
<keyword evidence="1" id="KW-0732">Signal</keyword>
<proteinExistence type="predicted"/>
<evidence type="ECO:0000313" key="2">
    <source>
        <dbReference type="EMBL" id="QRD04177.1"/>
    </source>
</evidence>
<name>A0A7U2I838_PHANO</name>
<dbReference type="EMBL" id="CP069038">
    <property type="protein sequence ID" value="QRD04177.1"/>
    <property type="molecule type" value="Genomic_DNA"/>
</dbReference>
<sequence>MHLSTILSVAFAALALAHPNNVAKREAQVTEENPPLEARAPQITESPAALLDADGLEERAAQVTEDDPVSNFLQRKKNMQSDISVLTDSLAQGQWCGRACCKYFACAFTYPLGEVNIL</sequence>
<organism evidence="2 3">
    <name type="scientific">Phaeosphaeria nodorum (strain SN15 / ATCC MYA-4574 / FGSC 10173)</name>
    <name type="common">Glume blotch fungus</name>
    <name type="synonym">Parastagonospora nodorum</name>
    <dbReference type="NCBI Taxonomy" id="321614"/>
    <lineage>
        <taxon>Eukaryota</taxon>
        <taxon>Fungi</taxon>
        <taxon>Dikarya</taxon>
        <taxon>Ascomycota</taxon>
        <taxon>Pezizomycotina</taxon>
        <taxon>Dothideomycetes</taxon>
        <taxon>Pleosporomycetidae</taxon>
        <taxon>Pleosporales</taxon>
        <taxon>Pleosporineae</taxon>
        <taxon>Phaeosphaeriaceae</taxon>
        <taxon>Parastagonospora</taxon>
    </lineage>
</organism>
<reference evidence="3" key="1">
    <citation type="journal article" date="2021" name="BMC Genomics">
        <title>Chromosome-level genome assembly and manually-curated proteome of model necrotroph Parastagonospora nodorum Sn15 reveals a genome-wide trove of candidate effector homologs, and redundancy of virulence-related functions within an accessory chromosome.</title>
        <authorList>
            <person name="Bertazzoni S."/>
            <person name="Jones D.A.B."/>
            <person name="Phan H.T."/>
            <person name="Tan K.-C."/>
            <person name="Hane J.K."/>
        </authorList>
    </citation>
    <scope>NUCLEOTIDE SEQUENCE [LARGE SCALE GENOMIC DNA]</scope>
    <source>
        <strain evidence="3">SN15 / ATCC MYA-4574 / FGSC 10173)</strain>
    </source>
</reference>
<dbReference type="VEuPathDB" id="FungiDB:JI435_129110"/>
<feature type="signal peptide" evidence="1">
    <location>
        <begin position="1"/>
        <end position="17"/>
    </location>
</feature>
<accession>A0A7U2I838</accession>
<evidence type="ECO:0000256" key="1">
    <source>
        <dbReference type="SAM" id="SignalP"/>
    </source>
</evidence>
<evidence type="ECO:0000313" key="3">
    <source>
        <dbReference type="Proteomes" id="UP000663193"/>
    </source>
</evidence>
<dbReference type="AlphaFoldDB" id="A0A7U2I838"/>
<protein>
    <submittedName>
        <fullName evidence="2">Uncharacterized protein</fullName>
    </submittedName>
</protein>
<gene>
    <name evidence="2" type="ORF">JI435_129110</name>
</gene>